<evidence type="ECO:0000256" key="8">
    <source>
        <dbReference type="ARBA" id="ARBA00023136"/>
    </source>
</evidence>
<gene>
    <name evidence="10" type="ORF">ACERK3_04005</name>
</gene>
<name>A0ABV4U3H7_9BACT</name>
<evidence type="ECO:0000256" key="3">
    <source>
        <dbReference type="ARBA" id="ARBA00005985"/>
    </source>
</evidence>
<evidence type="ECO:0000256" key="7">
    <source>
        <dbReference type="ARBA" id="ARBA00022989"/>
    </source>
</evidence>
<dbReference type="PANTHER" id="PTHR11048">
    <property type="entry name" value="PRENYLTRANSFERASES"/>
    <property type="match status" value="1"/>
</dbReference>
<keyword evidence="4" id="KW-1003">Cell membrane</keyword>
<reference evidence="10 11" key="1">
    <citation type="submission" date="2024-08" db="EMBL/GenBank/DDBJ databases">
        <title>Whole-genome sequencing of halo(alkali)philic microorganisms from hypersaline lakes.</title>
        <authorList>
            <person name="Sorokin D.Y."/>
            <person name="Merkel A.Y."/>
            <person name="Messina E."/>
            <person name="Yakimov M."/>
        </authorList>
    </citation>
    <scope>NUCLEOTIDE SEQUENCE [LARGE SCALE GENOMIC DNA]</scope>
    <source>
        <strain evidence="10 11">AB-hyl4</strain>
    </source>
</reference>
<evidence type="ECO:0000256" key="4">
    <source>
        <dbReference type="ARBA" id="ARBA00022475"/>
    </source>
</evidence>
<dbReference type="Gene3D" id="1.20.120.1780">
    <property type="entry name" value="UbiA prenyltransferase"/>
    <property type="match status" value="1"/>
</dbReference>
<dbReference type="EMBL" id="JBGUBD010000002">
    <property type="protein sequence ID" value="MFA9477453.1"/>
    <property type="molecule type" value="Genomic_DNA"/>
</dbReference>
<organism evidence="10 11">
    <name type="scientific">Natronomicrosphaera hydrolytica</name>
    <dbReference type="NCBI Taxonomy" id="3242702"/>
    <lineage>
        <taxon>Bacteria</taxon>
        <taxon>Pseudomonadati</taxon>
        <taxon>Planctomycetota</taxon>
        <taxon>Phycisphaerae</taxon>
        <taxon>Phycisphaerales</taxon>
        <taxon>Phycisphaeraceae</taxon>
        <taxon>Natronomicrosphaera</taxon>
    </lineage>
</organism>
<feature type="transmembrane region" description="Helical" evidence="9">
    <location>
        <begin position="179"/>
        <end position="197"/>
    </location>
</feature>
<dbReference type="Pfam" id="PF01040">
    <property type="entry name" value="UbiA"/>
    <property type="match status" value="1"/>
</dbReference>
<evidence type="ECO:0000313" key="11">
    <source>
        <dbReference type="Proteomes" id="UP001575105"/>
    </source>
</evidence>
<keyword evidence="6 9" id="KW-0812">Transmembrane</keyword>
<feature type="transmembrane region" description="Helical" evidence="9">
    <location>
        <begin position="51"/>
        <end position="71"/>
    </location>
</feature>
<evidence type="ECO:0000313" key="10">
    <source>
        <dbReference type="EMBL" id="MFA9477453.1"/>
    </source>
</evidence>
<keyword evidence="5" id="KW-0808">Transferase</keyword>
<keyword evidence="7 9" id="KW-1133">Transmembrane helix</keyword>
<proteinExistence type="inferred from homology"/>
<evidence type="ECO:0000256" key="2">
    <source>
        <dbReference type="ARBA" id="ARBA00004141"/>
    </source>
</evidence>
<feature type="transmembrane region" description="Helical" evidence="9">
    <location>
        <begin position="92"/>
        <end position="117"/>
    </location>
</feature>
<dbReference type="InterPro" id="IPR000537">
    <property type="entry name" value="UbiA_prenyltransferase"/>
</dbReference>
<dbReference type="PANTHER" id="PTHR11048:SF28">
    <property type="entry name" value="4-HYDROXYBENZOATE POLYPRENYLTRANSFERASE, MITOCHONDRIAL"/>
    <property type="match status" value="1"/>
</dbReference>
<comment type="cofactor">
    <cofactor evidence="1">
        <name>Mg(2+)</name>
        <dbReference type="ChEBI" id="CHEBI:18420"/>
    </cofactor>
</comment>
<sequence>MTTATPLPARVAILARDIKLSHSVFALPFALLATFLAAASADRLPRVGEFVLIVVCMVLARTLAMAVNRWADAGFDADNPRTAGRAIPSGSLTRPFVLGMAIAFAVAFVVAAGGFWFFYGNPWPMVLSPAVAAYLAGYSFTKRFTWLCHIVLGVALALSPLAAVIAIEPGYLASPTPWLLALLVTCWVAGFDVIYALQDVGVDREQGLYSMPSRLGIASALWISRMLHFVTAGALVALAMTSSQLGVTFAIAAVLTLGLLVLEHVLIAGSKAHRIPLVFITVNGLISLLLGAAGIVDVLLRVNV</sequence>
<keyword evidence="8 9" id="KW-0472">Membrane</keyword>
<keyword evidence="11" id="KW-1185">Reference proteome</keyword>
<feature type="transmembrane region" description="Helical" evidence="9">
    <location>
        <begin position="245"/>
        <end position="265"/>
    </location>
</feature>
<dbReference type="InterPro" id="IPR006371">
    <property type="entry name" value="Polyprenyltransferase_UbiA-li"/>
</dbReference>
<evidence type="ECO:0000256" key="5">
    <source>
        <dbReference type="ARBA" id="ARBA00022679"/>
    </source>
</evidence>
<feature type="transmembrane region" description="Helical" evidence="9">
    <location>
        <begin position="277"/>
        <end position="300"/>
    </location>
</feature>
<dbReference type="RefSeq" id="WP_425344377.1">
    <property type="nucleotide sequence ID" value="NZ_JBGUBD010000002.1"/>
</dbReference>
<dbReference type="Gene3D" id="1.10.357.140">
    <property type="entry name" value="UbiA prenyltransferase"/>
    <property type="match status" value="1"/>
</dbReference>
<comment type="similarity">
    <text evidence="3">Belongs to the UbiA prenyltransferase family.</text>
</comment>
<dbReference type="NCBIfam" id="TIGR01475">
    <property type="entry name" value="ubiA_other"/>
    <property type="match status" value="1"/>
</dbReference>
<comment type="caution">
    <text evidence="10">The sequence shown here is derived from an EMBL/GenBank/DDBJ whole genome shotgun (WGS) entry which is preliminary data.</text>
</comment>
<protein>
    <submittedName>
        <fullName evidence="10">UbiA-like polyprenyltransferase</fullName>
    </submittedName>
</protein>
<feature type="transmembrane region" description="Helical" evidence="9">
    <location>
        <begin position="147"/>
        <end position="167"/>
    </location>
</feature>
<evidence type="ECO:0000256" key="1">
    <source>
        <dbReference type="ARBA" id="ARBA00001946"/>
    </source>
</evidence>
<accession>A0ABV4U3H7</accession>
<dbReference type="CDD" id="cd13959">
    <property type="entry name" value="PT_UbiA_COQ2"/>
    <property type="match status" value="1"/>
</dbReference>
<feature type="transmembrane region" description="Helical" evidence="9">
    <location>
        <begin position="123"/>
        <end position="140"/>
    </location>
</feature>
<feature type="transmembrane region" description="Helical" evidence="9">
    <location>
        <begin position="217"/>
        <end position="239"/>
    </location>
</feature>
<dbReference type="Proteomes" id="UP001575105">
    <property type="component" value="Unassembled WGS sequence"/>
</dbReference>
<comment type="subcellular location">
    <subcellularLocation>
        <location evidence="2">Membrane</location>
        <topology evidence="2">Multi-pass membrane protein</topology>
    </subcellularLocation>
</comment>
<evidence type="ECO:0000256" key="9">
    <source>
        <dbReference type="SAM" id="Phobius"/>
    </source>
</evidence>
<dbReference type="InterPro" id="IPR039653">
    <property type="entry name" value="Prenyltransferase"/>
</dbReference>
<evidence type="ECO:0000256" key="6">
    <source>
        <dbReference type="ARBA" id="ARBA00022692"/>
    </source>
</evidence>
<dbReference type="InterPro" id="IPR044878">
    <property type="entry name" value="UbiA_sf"/>
</dbReference>